<dbReference type="InterPro" id="IPR003439">
    <property type="entry name" value="ABC_transporter-like_ATP-bd"/>
</dbReference>
<dbReference type="OrthoDB" id="9802264at2"/>
<keyword evidence="8" id="KW-1185">Reference proteome</keyword>
<dbReference type="GO" id="GO:0055085">
    <property type="term" value="P:transmembrane transport"/>
    <property type="evidence" value="ECO:0007669"/>
    <property type="project" value="UniProtKB-ARBA"/>
</dbReference>
<evidence type="ECO:0000256" key="4">
    <source>
        <dbReference type="ARBA" id="ARBA00022741"/>
    </source>
</evidence>
<dbReference type="SUPFAM" id="SSF52540">
    <property type="entry name" value="P-loop containing nucleoside triphosphate hydrolases"/>
    <property type="match status" value="1"/>
</dbReference>
<dbReference type="GO" id="GO:0016887">
    <property type="term" value="F:ATP hydrolysis activity"/>
    <property type="evidence" value="ECO:0007669"/>
    <property type="project" value="InterPro"/>
</dbReference>
<keyword evidence="3" id="KW-0813">Transport</keyword>
<dbReference type="PROSITE" id="PS50893">
    <property type="entry name" value="ABC_TRANSPORTER_2"/>
    <property type="match status" value="1"/>
</dbReference>
<dbReference type="NCBIfam" id="TIGR01727">
    <property type="entry name" value="oligo_HPY"/>
    <property type="match status" value="1"/>
</dbReference>
<sequence length="328" mass="36150">MNVQSPLLSVRDLKVWFDIKRQGAMPWTPVDKLKAVDGIDFDLMPGETLGIVGESGCGKSTLARAIMRMVPAEAGTVLWLGNDLLQLNKHDMREHRKEMQMIFQDPLASLNPRMTIGQIVAEPLTTHHPNLSASEVKDRVREVLDRVGILPNMINRYPHEFSGGQCQRIGIARALIVKPQLIICDEPVSALDVSIQAQVINLLMEIQEEMGLSLIFIAHDLSVVKHISTRVMVLYLGNVVEISESAQLYRSPGHPYTEALISAVPIPDPNAEASKEVMILDADLPSPLNPPSGCVFRTRCPIAGPECAETKPPLTDRGNGQQVACHKR</sequence>
<dbReference type="EMBL" id="OMOI01000001">
    <property type="protein sequence ID" value="SPF75349.1"/>
    <property type="molecule type" value="Genomic_DNA"/>
</dbReference>
<dbReference type="SMART" id="SM00382">
    <property type="entry name" value="AAA"/>
    <property type="match status" value="1"/>
</dbReference>
<comment type="similarity">
    <text evidence="2">Belongs to the ABC transporter superfamily.</text>
</comment>
<name>A0A2R8AHI7_9RHOB</name>
<keyword evidence="4" id="KW-0547">Nucleotide-binding</keyword>
<dbReference type="GO" id="GO:0005886">
    <property type="term" value="C:plasma membrane"/>
    <property type="evidence" value="ECO:0007669"/>
    <property type="project" value="UniProtKB-SubCell"/>
</dbReference>
<dbReference type="Pfam" id="PF08352">
    <property type="entry name" value="oligo_HPY"/>
    <property type="match status" value="1"/>
</dbReference>
<feature type="domain" description="ABC transporter" evidence="6">
    <location>
        <begin position="10"/>
        <end position="261"/>
    </location>
</feature>
<accession>A0A2R8AHI7</accession>
<dbReference type="Pfam" id="PF00005">
    <property type="entry name" value="ABC_tran"/>
    <property type="match status" value="1"/>
</dbReference>
<dbReference type="Proteomes" id="UP000244911">
    <property type="component" value="Unassembled WGS sequence"/>
</dbReference>
<dbReference type="CDD" id="cd03257">
    <property type="entry name" value="ABC_NikE_OppD_transporters"/>
    <property type="match status" value="1"/>
</dbReference>
<dbReference type="InterPro" id="IPR017871">
    <property type="entry name" value="ABC_transporter-like_CS"/>
</dbReference>
<dbReference type="InterPro" id="IPR003593">
    <property type="entry name" value="AAA+_ATPase"/>
</dbReference>
<dbReference type="PROSITE" id="PS00211">
    <property type="entry name" value="ABC_TRANSPORTER_1"/>
    <property type="match status" value="1"/>
</dbReference>
<evidence type="ECO:0000256" key="1">
    <source>
        <dbReference type="ARBA" id="ARBA00004417"/>
    </source>
</evidence>
<dbReference type="GO" id="GO:0015833">
    <property type="term" value="P:peptide transport"/>
    <property type="evidence" value="ECO:0007669"/>
    <property type="project" value="InterPro"/>
</dbReference>
<evidence type="ECO:0000256" key="3">
    <source>
        <dbReference type="ARBA" id="ARBA00022448"/>
    </source>
</evidence>
<evidence type="ECO:0000256" key="2">
    <source>
        <dbReference type="ARBA" id="ARBA00005417"/>
    </source>
</evidence>
<reference evidence="7 8" key="1">
    <citation type="submission" date="2018-03" db="EMBL/GenBank/DDBJ databases">
        <authorList>
            <person name="Keele B.F."/>
        </authorList>
    </citation>
    <scope>NUCLEOTIDE SEQUENCE [LARGE SCALE GENOMIC DNA]</scope>
    <source>
        <strain evidence="7 8">CECT 8811</strain>
    </source>
</reference>
<gene>
    <name evidence="7" type="primary">oppF_1</name>
    <name evidence="7" type="ORF">ALP8811_00336</name>
</gene>
<dbReference type="InterPro" id="IPR013563">
    <property type="entry name" value="Oligopep_ABC_C"/>
</dbReference>
<proteinExistence type="inferred from homology"/>
<evidence type="ECO:0000256" key="5">
    <source>
        <dbReference type="ARBA" id="ARBA00022840"/>
    </source>
</evidence>
<dbReference type="InterPro" id="IPR027417">
    <property type="entry name" value="P-loop_NTPase"/>
</dbReference>
<dbReference type="AlphaFoldDB" id="A0A2R8AHI7"/>
<dbReference type="PANTHER" id="PTHR43776">
    <property type="entry name" value="TRANSPORT ATP-BINDING PROTEIN"/>
    <property type="match status" value="1"/>
</dbReference>
<comment type="subcellular location">
    <subcellularLocation>
        <location evidence="1">Cell inner membrane</location>
        <topology evidence="1">Peripheral membrane protein</topology>
    </subcellularLocation>
</comment>
<dbReference type="InterPro" id="IPR050319">
    <property type="entry name" value="ABC_transp_ATP-bind"/>
</dbReference>
<evidence type="ECO:0000313" key="8">
    <source>
        <dbReference type="Proteomes" id="UP000244911"/>
    </source>
</evidence>
<protein>
    <submittedName>
        <fullName evidence="7">Oligopeptide transport ATP-binding protein OppF</fullName>
    </submittedName>
</protein>
<evidence type="ECO:0000259" key="6">
    <source>
        <dbReference type="PROSITE" id="PS50893"/>
    </source>
</evidence>
<dbReference type="FunFam" id="3.40.50.300:FF:000016">
    <property type="entry name" value="Oligopeptide ABC transporter ATP-binding component"/>
    <property type="match status" value="1"/>
</dbReference>
<organism evidence="7 8">
    <name type="scientific">Aliiroseovarius pelagivivens</name>
    <dbReference type="NCBI Taxonomy" id="1639690"/>
    <lineage>
        <taxon>Bacteria</taxon>
        <taxon>Pseudomonadati</taxon>
        <taxon>Pseudomonadota</taxon>
        <taxon>Alphaproteobacteria</taxon>
        <taxon>Rhodobacterales</taxon>
        <taxon>Paracoccaceae</taxon>
        <taxon>Aliiroseovarius</taxon>
    </lineage>
</organism>
<keyword evidence="5 7" id="KW-0067">ATP-binding</keyword>
<dbReference type="GO" id="GO:0005524">
    <property type="term" value="F:ATP binding"/>
    <property type="evidence" value="ECO:0007669"/>
    <property type="project" value="UniProtKB-KW"/>
</dbReference>
<dbReference type="RefSeq" id="WP_108855459.1">
    <property type="nucleotide sequence ID" value="NZ_OMOI01000001.1"/>
</dbReference>
<dbReference type="PANTHER" id="PTHR43776:SF7">
    <property type="entry name" value="D,D-DIPEPTIDE TRANSPORT ATP-BINDING PROTEIN DDPF-RELATED"/>
    <property type="match status" value="1"/>
</dbReference>
<evidence type="ECO:0000313" key="7">
    <source>
        <dbReference type="EMBL" id="SPF75349.1"/>
    </source>
</evidence>
<dbReference type="NCBIfam" id="NF011659">
    <property type="entry name" value="PRK15079.1"/>
    <property type="match status" value="1"/>
</dbReference>
<dbReference type="Gene3D" id="3.40.50.300">
    <property type="entry name" value="P-loop containing nucleotide triphosphate hydrolases"/>
    <property type="match status" value="1"/>
</dbReference>